<evidence type="ECO:0000313" key="1">
    <source>
        <dbReference type="EMBL" id="KAF6369048.1"/>
    </source>
</evidence>
<keyword evidence="2" id="KW-1185">Reference proteome</keyword>
<accession>A0A7J7Z4M8</accession>
<gene>
    <name evidence="1" type="ORF">mMyoMyo1_010454</name>
</gene>
<reference evidence="1 2" key="1">
    <citation type="journal article" date="2020" name="Nature">
        <title>Six reference-quality genomes reveal evolution of bat adaptations.</title>
        <authorList>
            <person name="Jebb D."/>
            <person name="Huang Z."/>
            <person name="Pippel M."/>
            <person name="Hughes G.M."/>
            <person name="Lavrichenko K."/>
            <person name="Devanna P."/>
            <person name="Winkler S."/>
            <person name="Jermiin L.S."/>
            <person name="Skirmuntt E.C."/>
            <person name="Katzourakis A."/>
            <person name="Burkitt-Gray L."/>
            <person name="Ray D.A."/>
            <person name="Sullivan K.A.M."/>
            <person name="Roscito J.G."/>
            <person name="Kirilenko B.M."/>
            <person name="Davalos L.M."/>
            <person name="Corthals A.P."/>
            <person name="Power M.L."/>
            <person name="Jones G."/>
            <person name="Ransome R.D."/>
            <person name="Dechmann D.K.N."/>
            <person name="Locatelli A.G."/>
            <person name="Puechmaille S.J."/>
            <person name="Fedrigo O."/>
            <person name="Jarvis E.D."/>
            <person name="Hiller M."/>
            <person name="Vernes S.C."/>
            <person name="Myers E.W."/>
            <person name="Teeling E.C."/>
        </authorList>
    </citation>
    <scope>NUCLEOTIDE SEQUENCE [LARGE SCALE GENOMIC DNA]</scope>
    <source>
        <strain evidence="1">MMyoMyo1</strain>
        <tissue evidence="1">Flight muscle</tissue>
    </source>
</reference>
<sequence length="162" mass="17931">MWCLHLPVQVDRRCGSSPTPFSPSPQAQEGADLTCSLLAARCMDQCCNSSEGEPTAGKHTTCSIRETQGHEHLVTAAACQESAEQLYAFSPFSWAEHTIALMSRMHPACFSCLLSKIDYCQMMQQACIIILDRRALVSIKEIPSIHNQVAEVWGEKRAFILS</sequence>
<dbReference type="Proteomes" id="UP000527355">
    <property type="component" value="Unassembled WGS sequence"/>
</dbReference>
<dbReference type="EMBL" id="JABWUV010000003">
    <property type="protein sequence ID" value="KAF6369048.1"/>
    <property type="molecule type" value="Genomic_DNA"/>
</dbReference>
<organism evidence="1 2">
    <name type="scientific">Myotis myotis</name>
    <name type="common">Greater mouse-eared bat</name>
    <name type="synonym">Vespertilio myotis</name>
    <dbReference type="NCBI Taxonomy" id="51298"/>
    <lineage>
        <taxon>Eukaryota</taxon>
        <taxon>Metazoa</taxon>
        <taxon>Chordata</taxon>
        <taxon>Craniata</taxon>
        <taxon>Vertebrata</taxon>
        <taxon>Euteleostomi</taxon>
        <taxon>Mammalia</taxon>
        <taxon>Eutheria</taxon>
        <taxon>Laurasiatheria</taxon>
        <taxon>Chiroptera</taxon>
        <taxon>Yangochiroptera</taxon>
        <taxon>Vespertilionidae</taxon>
        <taxon>Myotis</taxon>
    </lineage>
</organism>
<evidence type="ECO:0000313" key="2">
    <source>
        <dbReference type="Proteomes" id="UP000527355"/>
    </source>
</evidence>
<comment type="caution">
    <text evidence="1">The sequence shown here is derived from an EMBL/GenBank/DDBJ whole genome shotgun (WGS) entry which is preliminary data.</text>
</comment>
<dbReference type="AlphaFoldDB" id="A0A7J7Z4M8"/>
<proteinExistence type="predicted"/>
<name>A0A7J7Z4M8_MYOMY</name>
<protein>
    <submittedName>
        <fullName evidence="1">Uncharacterized protein</fullName>
    </submittedName>
</protein>